<protein>
    <recommendedName>
        <fullName evidence="4">Two pore domain potassium channel family protein</fullName>
    </recommendedName>
</protein>
<keyword evidence="1" id="KW-0812">Transmembrane</keyword>
<gene>
    <name evidence="2" type="ORF">WKV53_24455</name>
</gene>
<evidence type="ECO:0000313" key="2">
    <source>
        <dbReference type="EMBL" id="MEK7953690.1"/>
    </source>
</evidence>
<evidence type="ECO:0000313" key="3">
    <source>
        <dbReference type="Proteomes" id="UP001371305"/>
    </source>
</evidence>
<sequence>MFHFEHRGEKPLSTRHFTFRMLRCTAIAGGIVVSALAVGIVGYHGIGKLGWIDSFLNASMILGGMGPVDPMPNDAGKIFSGCYALFSGLVFIALAGFLVAPVAHRVLHRFHYEEDDKDS</sequence>
<evidence type="ECO:0008006" key="4">
    <source>
        <dbReference type="Google" id="ProtNLM"/>
    </source>
</evidence>
<keyword evidence="1" id="KW-1133">Transmembrane helix</keyword>
<comment type="caution">
    <text evidence="2">The sequence shown here is derived from an EMBL/GenBank/DDBJ whole genome shotgun (WGS) entry which is preliminary data.</text>
</comment>
<evidence type="ECO:0000256" key="1">
    <source>
        <dbReference type="SAM" id="Phobius"/>
    </source>
</evidence>
<name>A0ABU9B201_9BACT</name>
<proteinExistence type="predicted"/>
<reference evidence="2 3" key="1">
    <citation type="submission" date="2024-04" db="EMBL/GenBank/DDBJ databases">
        <title>Luteolibacter sp. isolated from soil.</title>
        <authorList>
            <person name="An J."/>
        </authorList>
    </citation>
    <scope>NUCLEOTIDE SEQUENCE [LARGE SCALE GENOMIC DNA]</scope>
    <source>
        <strain evidence="2 3">Y139</strain>
    </source>
</reference>
<dbReference type="EMBL" id="JBBUKT010000013">
    <property type="protein sequence ID" value="MEK7953690.1"/>
    <property type="molecule type" value="Genomic_DNA"/>
</dbReference>
<accession>A0ABU9B201</accession>
<feature type="transmembrane region" description="Helical" evidence="1">
    <location>
        <begin position="78"/>
        <end position="100"/>
    </location>
</feature>
<organism evidence="2 3">
    <name type="scientific">Luteolibacter soli</name>
    <dbReference type="NCBI Taxonomy" id="3135280"/>
    <lineage>
        <taxon>Bacteria</taxon>
        <taxon>Pseudomonadati</taxon>
        <taxon>Verrucomicrobiota</taxon>
        <taxon>Verrucomicrobiia</taxon>
        <taxon>Verrucomicrobiales</taxon>
        <taxon>Verrucomicrobiaceae</taxon>
        <taxon>Luteolibacter</taxon>
    </lineage>
</organism>
<keyword evidence="1" id="KW-0472">Membrane</keyword>
<feature type="transmembrane region" description="Helical" evidence="1">
    <location>
        <begin position="21"/>
        <end position="46"/>
    </location>
</feature>
<dbReference type="Proteomes" id="UP001371305">
    <property type="component" value="Unassembled WGS sequence"/>
</dbReference>
<dbReference type="RefSeq" id="WP_341407456.1">
    <property type="nucleotide sequence ID" value="NZ_JBBUKT010000013.1"/>
</dbReference>
<keyword evidence="3" id="KW-1185">Reference proteome</keyword>